<dbReference type="InterPro" id="IPR009079">
    <property type="entry name" value="4_helix_cytokine-like_core"/>
</dbReference>
<dbReference type="GO" id="GO:0006955">
    <property type="term" value="P:immune response"/>
    <property type="evidence" value="ECO:0007669"/>
    <property type="project" value="UniProtKB-ARBA"/>
</dbReference>
<evidence type="ECO:0000256" key="7">
    <source>
        <dbReference type="ARBA" id="ARBA00023157"/>
    </source>
</evidence>
<keyword evidence="3 8" id="KW-0202">Cytokine</keyword>
<dbReference type="AlphaFoldDB" id="A0AAU7YDT4"/>
<dbReference type="EMBL" id="PP942345">
    <property type="protein sequence ID" value="XBY83647.1"/>
    <property type="molecule type" value="mRNA"/>
</dbReference>
<dbReference type="Pfam" id="PF00143">
    <property type="entry name" value="Interferon"/>
    <property type="match status" value="1"/>
</dbReference>
<organism evidence="10">
    <name type="scientific">Acipenser sinensis</name>
    <name type="common">Chinese sturgeon</name>
    <dbReference type="NCBI Taxonomy" id="61970"/>
    <lineage>
        <taxon>Eukaryota</taxon>
        <taxon>Metazoa</taxon>
        <taxon>Chordata</taxon>
        <taxon>Craniata</taxon>
        <taxon>Vertebrata</taxon>
        <taxon>Euteleostomi</taxon>
        <taxon>Actinopterygii</taxon>
        <taxon>Chondrostei</taxon>
        <taxon>Acipenseriformes</taxon>
        <taxon>Acipenseridae</taxon>
        <taxon>Acipenser</taxon>
    </lineage>
</organism>
<dbReference type="InterPro" id="IPR000471">
    <property type="entry name" value="Interferon_alpha/beta/delta"/>
</dbReference>
<evidence type="ECO:0000256" key="8">
    <source>
        <dbReference type="RuleBase" id="RU000436"/>
    </source>
</evidence>
<dbReference type="GO" id="GO:0051607">
    <property type="term" value="P:defense response to virus"/>
    <property type="evidence" value="ECO:0007669"/>
    <property type="project" value="UniProtKB-KW"/>
</dbReference>
<dbReference type="SMART" id="SM00076">
    <property type="entry name" value="IFabd"/>
    <property type="match status" value="1"/>
</dbReference>
<protein>
    <submittedName>
        <fullName evidence="10">IFNb2</fullName>
    </submittedName>
</protein>
<evidence type="ECO:0000256" key="4">
    <source>
        <dbReference type="ARBA" id="ARBA00022525"/>
    </source>
</evidence>
<dbReference type="Gene3D" id="1.20.1250.10">
    <property type="match status" value="1"/>
</dbReference>
<keyword evidence="4" id="KW-0964">Secreted</keyword>
<accession>A0AAU7YDT4</accession>
<evidence type="ECO:0000256" key="6">
    <source>
        <dbReference type="ARBA" id="ARBA00023118"/>
    </source>
</evidence>
<comment type="subcellular location">
    <subcellularLocation>
        <location evidence="1">Secreted</location>
    </subcellularLocation>
</comment>
<dbReference type="PANTHER" id="PTHR11691:SF73">
    <property type="entry name" value="INTERFERON BETA"/>
    <property type="match status" value="1"/>
</dbReference>
<comment type="similarity">
    <text evidence="2 8">Belongs to the alpha/beta interferon family.</text>
</comment>
<keyword evidence="7" id="KW-1015">Disulfide bond</keyword>
<evidence type="ECO:0000256" key="3">
    <source>
        <dbReference type="ARBA" id="ARBA00022514"/>
    </source>
</evidence>
<feature type="signal peptide" evidence="9">
    <location>
        <begin position="1"/>
        <end position="21"/>
    </location>
</feature>
<dbReference type="PRINTS" id="PR00266">
    <property type="entry name" value="INTERFERONAB"/>
</dbReference>
<name>A0AAU7YDT4_ACISI</name>
<keyword evidence="5 9" id="KW-0732">Signal</keyword>
<dbReference type="GO" id="GO:0005615">
    <property type="term" value="C:extracellular space"/>
    <property type="evidence" value="ECO:0007669"/>
    <property type="project" value="UniProtKB-KW"/>
</dbReference>
<reference evidence="10" key="1">
    <citation type="submission" date="2024-06" db="EMBL/GenBank/DDBJ databases">
        <authorList>
            <person name="Hu S.M."/>
        </authorList>
    </citation>
    <scope>NUCLEOTIDE SEQUENCE</scope>
    <source>
        <strain evidence="10">B2</strain>
    </source>
</reference>
<proteinExistence type="evidence at transcript level"/>
<sequence>MAQQHFWTFCLVLTFVPQILSLECKWMDFHFRHKNELSTGFLKDMGGKLPLKCLIEQINLQFPQNAYNSEDLSTETTVLIAYNVLNHVFNLFDETLTPVSWDLSKLHHFKNILFRQTGKLEECMEGQTAFAGDLHSFADRSELLKTYFEKMENVLKGQGRNHSVCAWEIVRMQVIRNLEQLSMMLDRAGNP</sequence>
<evidence type="ECO:0000256" key="5">
    <source>
        <dbReference type="ARBA" id="ARBA00022729"/>
    </source>
</evidence>
<keyword evidence="6 8" id="KW-0051">Antiviral defense</keyword>
<feature type="chain" id="PRO_5043313782" evidence="9">
    <location>
        <begin position="22"/>
        <end position="191"/>
    </location>
</feature>
<evidence type="ECO:0000256" key="2">
    <source>
        <dbReference type="ARBA" id="ARBA00011033"/>
    </source>
</evidence>
<dbReference type="GO" id="GO:0005125">
    <property type="term" value="F:cytokine activity"/>
    <property type="evidence" value="ECO:0007669"/>
    <property type="project" value="UniProtKB-KW"/>
</dbReference>
<evidence type="ECO:0000313" key="10">
    <source>
        <dbReference type="EMBL" id="XBY83647.1"/>
    </source>
</evidence>
<dbReference type="SUPFAM" id="SSF47266">
    <property type="entry name" value="4-helical cytokines"/>
    <property type="match status" value="1"/>
</dbReference>
<dbReference type="GO" id="GO:0005126">
    <property type="term" value="F:cytokine receptor binding"/>
    <property type="evidence" value="ECO:0007669"/>
    <property type="project" value="InterPro"/>
</dbReference>
<dbReference type="PANTHER" id="PTHR11691">
    <property type="entry name" value="TYPE I INTERFERON"/>
    <property type="match status" value="1"/>
</dbReference>
<evidence type="ECO:0000256" key="1">
    <source>
        <dbReference type="ARBA" id="ARBA00004613"/>
    </source>
</evidence>
<evidence type="ECO:0000256" key="9">
    <source>
        <dbReference type="SAM" id="SignalP"/>
    </source>
</evidence>